<sequence length="364" mass="40067">MRFTLCLSLIAALAVAASGSPFLSADAPFIPPRGGADAGYYFWDSMEAGEWAPVYEWFNPSDAQGWCGDDVCWSALAPFDIRFCGELHLAGSTVYVGSNGAVGFTEPGMAEPINQRIPDPAPPNGVIAPLWDNLHGSADGEIYLDLDGTAPERRWYITWSPWYFDHTWLDPIEFQIVFHETDTDGVNNTVEFRYRDLDGDSWRDHGASATVGLEDGSGLEAARYSFNQPVIPDEFAVRFVDQGYVDDHLGAFGLLTPDDGSVVGPGVPVRFSWEASEYGGHGQLLYALSLSRDPDFGDVRVFDTGADAWMDYIFGTGEIGPYWWKVMARETDLGLTRWSEGVFTLEVSASVIVESSWGTIKAEF</sequence>
<protein>
    <submittedName>
        <fullName evidence="2">Uncharacterized protein</fullName>
    </submittedName>
</protein>
<dbReference type="AlphaFoldDB" id="A0A1F5EWM3"/>
<keyword evidence="1" id="KW-0732">Signal</keyword>
<proteinExistence type="predicted"/>
<comment type="caution">
    <text evidence="2">The sequence shown here is derived from an EMBL/GenBank/DDBJ whole genome shotgun (WGS) entry which is preliminary data.</text>
</comment>
<organism evidence="2 3">
    <name type="scientific">Candidatus Coatesbacteria bacterium RBG_13_66_14</name>
    <dbReference type="NCBI Taxonomy" id="1817816"/>
    <lineage>
        <taxon>Bacteria</taxon>
        <taxon>Candidatus Coatesiibacteriota</taxon>
    </lineage>
</organism>
<dbReference type="EMBL" id="MFAF01000141">
    <property type="protein sequence ID" value="OGD71782.1"/>
    <property type="molecule type" value="Genomic_DNA"/>
</dbReference>
<feature type="chain" id="PRO_5009518434" evidence="1">
    <location>
        <begin position="17"/>
        <end position="364"/>
    </location>
</feature>
<dbReference type="Gene3D" id="2.60.40.10">
    <property type="entry name" value="Immunoglobulins"/>
    <property type="match status" value="1"/>
</dbReference>
<name>A0A1F5EWM3_9BACT</name>
<dbReference type="STRING" id="1817816.A2Y64_07355"/>
<gene>
    <name evidence="2" type="ORF">A2Y64_07355</name>
</gene>
<accession>A0A1F5EWM3</accession>
<dbReference type="Proteomes" id="UP000177187">
    <property type="component" value="Unassembled WGS sequence"/>
</dbReference>
<reference evidence="2 3" key="1">
    <citation type="journal article" date="2016" name="Nat. Commun.">
        <title>Thousands of microbial genomes shed light on interconnected biogeochemical processes in an aquifer system.</title>
        <authorList>
            <person name="Anantharaman K."/>
            <person name="Brown C.T."/>
            <person name="Hug L.A."/>
            <person name="Sharon I."/>
            <person name="Castelle C.J."/>
            <person name="Probst A.J."/>
            <person name="Thomas B.C."/>
            <person name="Singh A."/>
            <person name="Wilkins M.J."/>
            <person name="Karaoz U."/>
            <person name="Brodie E.L."/>
            <person name="Williams K.H."/>
            <person name="Hubbard S.S."/>
            <person name="Banfield J.F."/>
        </authorList>
    </citation>
    <scope>NUCLEOTIDE SEQUENCE [LARGE SCALE GENOMIC DNA]</scope>
</reference>
<dbReference type="InterPro" id="IPR013783">
    <property type="entry name" value="Ig-like_fold"/>
</dbReference>
<evidence type="ECO:0000313" key="3">
    <source>
        <dbReference type="Proteomes" id="UP000177187"/>
    </source>
</evidence>
<evidence type="ECO:0000256" key="1">
    <source>
        <dbReference type="SAM" id="SignalP"/>
    </source>
</evidence>
<evidence type="ECO:0000313" key="2">
    <source>
        <dbReference type="EMBL" id="OGD71782.1"/>
    </source>
</evidence>
<feature type="signal peptide" evidence="1">
    <location>
        <begin position="1"/>
        <end position="16"/>
    </location>
</feature>